<feature type="transmembrane region" description="Helical" evidence="8">
    <location>
        <begin position="451"/>
        <end position="473"/>
    </location>
</feature>
<proteinExistence type="inferred from homology"/>
<reference evidence="9 10" key="1">
    <citation type="submission" date="2020-06" db="EMBL/GenBank/DDBJ databases">
        <title>Actinomadura xiongansis sp. nov., isolated from soil of Baiyangdian.</title>
        <authorList>
            <person name="Zhang X."/>
        </authorList>
    </citation>
    <scope>NUCLEOTIDE SEQUENCE [LARGE SCALE GENOMIC DNA]</scope>
    <source>
        <strain evidence="9 10">HBUM206468</strain>
    </source>
</reference>
<name>A0ABR7M3D7_9ACTN</name>
<feature type="transmembrane region" description="Helical" evidence="8">
    <location>
        <begin position="12"/>
        <end position="34"/>
    </location>
</feature>
<evidence type="ECO:0000256" key="1">
    <source>
        <dbReference type="ARBA" id="ARBA00004651"/>
    </source>
</evidence>
<feature type="transmembrane region" description="Helical" evidence="8">
    <location>
        <begin position="222"/>
        <end position="239"/>
    </location>
</feature>
<feature type="transmembrane region" description="Helical" evidence="8">
    <location>
        <begin position="118"/>
        <end position="148"/>
    </location>
</feature>
<feature type="transmembrane region" description="Helical" evidence="8">
    <location>
        <begin position="40"/>
        <end position="59"/>
    </location>
</feature>
<evidence type="ECO:0000256" key="2">
    <source>
        <dbReference type="ARBA" id="ARBA00010100"/>
    </source>
</evidence>
<feature type="transmembrane region" description="Helical" evidence="8">
    <location>
        <begin position="332"/>
        <end position="350"/>
    </location>
</feature>
<keyword evidence="10" id="KW-1185">Reference proteome</keyword>
<dbReference type="InterPro" id="IPR003804">
    <property type="entry name" value="Lactate_perm"/>
</dbReference>
<evidence type="ECO:0000256" key="6">
    <source>
        <dbReference type="ARBA" id="ARBA00022989"/>
    </source>
</evidence>
<feature type="transmembrane region" description="Helical" evidence="8">
    <location>
        <begin position="71"/>
        <end position="90"/>
    </location>
</feature>
<evidence type="ECO:0000313" key="10">
    <source>
        <dbReference type="Proteomes" id="UP000805614"/>
    </source>
</evidence>
<evidence type="ECO:0000256" key="4">
    <source>
        <dbReference type="ARBA" id="ARBA00022475"/>
    </source>
</evidence>
<dbReference type="NCBIfam" id="TIGR00795">
    <property type="entry name" value="lctP"/>
    <property type="match status" value="1"/>
</dbReference>
<dbReference type="PANTHER" id="PTHR30003:SF0">
    <property type="entry name" value="GLYCOLATE PERMEASE GLCA-RELATED"/>
    <property type="match status" value="1"/>
</dbReference>
<sequence>MYQPVLDPLADSLGLSTLCAVLPLVTLFVLLGGLRLRAQWAALAALGVALVVAVVVYGMPVMQAGNAAIEGAAFGLFPIMWIVVNAIWIYNMTVVTGHFDVLRKSVCSISPDLRIQAVIIAFCFGALLEALAGFGTPVAITSVMLIALGFRPVKAAAVALVANTAPVAFGALATPIITLSKLTGMPVHDLSSVVGRQTPVLALFVPVVLVFIVDGRRGVRQTWLPAMVGGVVFAVGQFIASNYMSAELTDIIASLAGTASIVLLLKFWQPRDVLTGEQTDDAEVSDRIATATAVAHEVEGGGRKGGKHAGQRAGVDTALQERPATADVARAYAPYAVIIAVFSIAQFGPVKEFLNGATKTFAWPGLDVLSPSGTPASATTFKFDWLAAGGTLLLLSGVITIAILRLPFGEALRTYGRTLRQLGWAIFTVACVLGLAYVMNLSGQTITIGQWIAGAGAAFAFLSPILGWLGVAVTGSDTSANALFGTLQVTAAEKAGLDPLLLAAANSSGGVLGKMISPQNLAIVAAATGLAGREGELFRRVFGWSIALLGVMCVLVFLQSTDVLGWMLP</sequence>
<evidence type="ECO:0000256" key="8">
    <source>
        <dbReference type="RuleBase" id="RU365092"/>
    </source>
</evidence>
<feature type="transmembrane region" description="Helical" evidence="8">
    <location>
        <begin position="251"/>
        <end position="268"/>
    </location>
</feature>
<feature type="transmembrane region" description="Helical" evidence="8">
    <location>
        <begin position="541"/>
        <end position="560"/>
    </location>
</feature>
<comment type="function">
    <text evidence="8">Uptake of L-lactate across the membrane. Can also transport D-lactate and glycolate.</text>
</comment>
<protein>
    <recommendedName>
        <fullName evidence="8">L-lactate permease</fullName>
    </recommendedName>
</protein>
<dbReference type="EMBL" id="JABVEC010000070">
    <property type="protein sequence ID" value="MBC6471329.1"/>
    <property type="molecule type" value="Genomic_DNA"/>
</dbReference>
<keyword evidence="5 8" id="KW-0812">Transmembrane</keyword>
<comment type="similarity">
    <text evidence="2 8">Belongs to the lactate permease family.</text>
</comment>
<keyword evidence="4 8" id="KW-1003">Cell membrane</keyword>
<accession>A0ABR7M3D7</accession>
<keyword evidence="6 8" id="KW-1133">Transmembrane helix</keyword>
<evidence type="ECO:0000256" key="3">
    <source>
        <dbReference type="ARBA" id="ARBA00022448"/>
    </source>
</evidence>
<keyword evidence="3 8" id="KW-0813">Transport</keyword>
<gene>
    <name evidence="9" type="ORF">HKK74_38470</name>
</gene>
<keyword evidence="7 8" id="KW-0472">Membrane</keyword>
<dbReference type="RefSeq" id="WP_187248368.1">
    <property type="nucleotide sequence ID" value="NZ_BAAAOK010000005.1"/>
</dbReference>
<comment type="caution">
    <text evidence="9">The sequence shown here is derived from an EMBL/GenBank/DDBJ whole genome shotgun (WGS) entry which is preliminary data.</text>
</comment>
<feature type="transmembrane region" description="Helical" evidence="8">
    <location>
        <begin position="197"/>
        <end position="215"/>
    </location>
</feature>
<organism evidence="9 10">
    <name type="scientific">Actinomadura alba</name>
    <dbReference type="NCBI Taxonomy" id="406431"/>
    <lineage>
        <taxon>Bacteria</taxon>
        <taxon>Bacillati</taxon>
        <taxon>Actinomycetota</taxon>
        <taxon>Actinomycetes</taxon>
        <taxon>Streptosporangiales</taxon>
        <taxon>Thermomonosporaceae</taxon>
        <taxon>Actinomadura</taxon>
    </lineage>
</organism>
<evidence type="ECO:0000256" key="5">
    <source>
        <dbReference type="ARBA" id="ARBA00022692"/>
    </source>
</evidence>
<evidence type="ECO:0000313" key="9">
    <source>
        <dbReference type="EMBL" id="MBC6471329.1"/>
    </source>
</evidence>
<feature type="transmembrane region" description="Helical" evidence="8">
    <location>
        <begin position="155"/>
        <end position="177"/>
    </location>
</feature>
<dbReference type="Pfam" id="PF02652">
    <property type="entry name" value="Lactate_perm"/>
    <property type="match status" value="1"/>
</dbReference>
<evidence type="ECO:0000256" key="7">
    <source>
        <dbReference type="ARBA" id="ARBA00023136"/>
    </source>
</evidence>
<comment type="subcellular location">
    <subcellularLocation>
        <location evidence="1 8">Cell membrane</location>
        <topology evidence="1 8">Multi-pass membrane protein</topology>
    </subcellularLocation>
</comment>
<feature type="transmembrane region" description="Helical" evidence="8">
    <location>
        <begin position="418"/>
        <end position="439"/>
    </location>
</feature>
<dbReference type="Proteomes" id="UP000805614">
    <property type="component" value="Unassembled WGS sequence"/>
</dbReference>
<feature type="transmembrane region" description="Helical" evidence="8">
    <location>
        <begin position="385"/>
        <end position="406"/>
    </location>
</feature>
<dbReference type="PANTHER" id="PTHR30003">
    <property type="entry name" value="L-LACTATE PERMEASE"/>
    <property type="match status" value="1"/>
</dbReference>